<keyword evidence="1" id="KW-1185">Reference proteome</keyword>
<name>A0A3Q0JEK5_DIACI</name>
<dbReference type="PaxDb" id="121845-A0A3Q0JEK5"/>
<dbReference type="AlphaFoldDB" id="A0A3Q0JEK5"/>
<dbReference type="KEGG" id="dci:103519737"/>
<organism evidence="1 2">
    <name type="scientific">Diaphorina citri</name>
    <name type="common">Asian citrus psyllid</name>
    <dbReference type="NCBI Taxonomy" id="121845"/>
    <lineage>
        <taxon>Eukaryota</taxon>
        <taxon>Metazoa</taxon>
        <taxon>Ecdysozoa</taxon>
        <taxon>Arthropoda</taxon>
        <taxon>Hexapoda</taxon>
        <taxon>Insecta</taxon>
        <taxon>Pterygota</taxon>
        <taxon>Neoptera</taxon>
        <taxon>Paraneoptera</taxon>
        <taxon>Hemiptera</taxon>
        <taxon>Sternorrhyncha</taxon>
        <taxon>Psylloidea</taxon>
        <taxon>Psyllidae</taxon>
        <taxon>Diaphorininae</taxon>
        <taxon>Diaphorina</taxon>
    </lineage>
</organism>
<protein>
    <submittedName>
        <fullName evidence="2">Uncharacterized protein LOC103519737</fullName>
    </submittedName>
</protein>
<gene>
    <name evidence="2" type="primary">LOC103519737</name>
</gene>
<accession>A0A3Q0JEK5</accession>
<dbReference type="Proteomes" id="UP000079169">
    <property type="component" value="Unplaced"/>
</dbReference>
<evidence type="ECO:0000313" key="1">
    <source>
        <dbReference type="Proteomes" id="UP000079169"/>
    </source>
</evidence>
<dbReference type="GeneID" id="103519737"/>
<proteinExistence type="predicted"/>
<evidence type="ECO:0000313" key="2">
    <source>
        <dbReference type="RefSeq" id="XP_026686927.1"/>
    </source>
</evidence>
<reference evidence="2" key="1">
    <citation type="submission" date="2025-08" db="UniProtKB">
        <authorList>
            <consortium name="RefSeq"/>
        </authorList>
    </citation>
    <scope>IDENTIFICATION</scope>
</reference>
<dbReference type="RefSeq" id="XP_026686927.1">
    <property type="nucleotide sequence ID" value="XM_026831126.1"/>
</dbReference>
<sequence>MMKLNILSETLMKLYNLNYQKIKTTDTKTSSILISMTCRTMFKLTSYLPKQGFLNPVSWLPCPLLLDHGYESLMKERDHYQKEYAFIVDKLVSIPLKFHNSSRESPLSNLSNLILERDQYYRECEQQRINNDSRSDAVHCELKRRLSDQGREISDLKHKYRLLEEEEYVKRQTGSDKATEMRGTGTGIDLDSYLSLQDEKDKLYVSNCKLQQENTELLSRLKVRFTLVPHDKSLFTFSSLV</sequence>